<feature type="non-terminal residue" evidence="10">
    <location>
        <position position="638"/>
    </location>
</feature>
<dbReference type="Gene3D" id="3.60.20.10">
    <property type="entry name" value="Glutamine Phosphoribosylpyrophosphate, subunit 1, domain 1"/>
    <property type="match status" value="1"/>
</dbReference>
<dbReference type="PANTHER" id="PTHR10937">
    <property type="entry name" value="GLUCOSAMINE--FRUCTOSE-6-PHOSPHATE AMINOTRANSFERASE, ISOMERIZING"/>
    <property type="match status" value="1"/>
</dbReference>
<dbReference type="InterPro" id="IPR005855">
    <property type="entry name" value="GFAT"/>
</dbReference>
<dbReference type="InterPro" id="IPR029055">
    <property type="entry name" value="Ntn_hydrolases_N"/>
</dbReference>
<evidence type="ECO:0000259" key="9">
    <source>
        <dbReference type="PROSITE" id="PS51464"/>
    </source>
</evidence>
<sequence length="638" mass="69252">MCGIVGYIGQQEAAPLLLKGLQRLEYRGYDSAGIAVQHGGRCEGVGATGEVLGAMNDVLGVRCDEKGMEDDAGVRVVKRKGNVASLGKALAGSNGAVSGATMGIGHTRWATHGDPSDRNAHPHMSADGSIALIHNGIIENHAALRVELGKHGYEFVSDTDSEVLVHLIDHLWKSIPFMNFEGAVREALSIVDGAYGICVISSREPDKLLVARNGSPLVIGVGDGEYFVASDAAPIVEHTRRVVYLSDGEMGVITRDGYTVKSIGNIVCEKGLTELDFDLEEIEKAGFEHFMLKEIFEQPEVMQDVMRGRVRLDEGRIQLGGIADQLERLREAKRIVICACGTSWHAGLIGEYLIEEFARIPVEVDYASEFRYRSPIVGPGDVMIVISQSGETADTLAALRLAKEKGAMVVGICNVVGSTIARETDCGMYTHAGPEIGVASTKAFTAQVIVLTMLALALSKDRTMTDGEVMDALRCLNDLPERVKRILDYNGEIQSIAEEYKDARNFLYLGRGYNFPVALEGALKLKEISYIHAEGYPAAEMKHGPIALIDEEMPVVVIAPKDDTYQKVLSNIQEVKARGGRVIAIATEGDEEIRELADHVMYVPEGKAFMMPLLTVIPLQPLCVNIDVVCTGDIKWVI</sequence>
<dbReference type="EMBL" id="JADGII010000021">
    <property type="protein sequence ID" value="MBF0637454.1"/>
    <property type="molecule type" value="Genomic_DNA"/>
</dbReference>
<evidence type="ECO:0000256" key="3">
    <source>
        <dbReference type="ARBA" id="ARBA00016090"/>
    </source>
</evidence>
<dbReference type="InterPro" id="IPR046348">
    <property type="entry name" value="SIS_dom_sf"/>
</dbReference>
<protein>
    <recommendedName>
        <fullName evidence="3">Glutamine--fructose-6-phosphate aminotransferase [isomerizing]</fullName>
        <ecNumber evidence="2">2.6.1.16</ecNumber>
    </recommendedName>
</protein>
<accession>A0ABR9XU15</accession>
<dbReference type="Pfam" id="PF13522">
    <property type="entry name" value="GATase_6"/>
    <property type="match status" value="1"/>
</dbReference>
<dbReference type="InterPro" id="IPR001347">
    <property type="entry name" value="SIS_dom"/>
</dbReference>
<dbReference type="InterPro" id="IPR047084">
    <property type="entry name" value="GFAT_N"/>
</dbReference>
<keyword evidence="11" id="KW-1185">Reference proteome</keyword>
<feature type="domain" description="SIS" evidence="9">
    <location>
        <begin position="496"/>
        <end position="637"/>
    </location>
</feature>
<dbReference type="InterPro" id="IPR035490">
    <property type="entry name" value="GlmS/FrlB_SIS"/>
</dbReference>
<evidence type="ECO:0000256" key="5">
    <source>
        <dbReference type="ARBA" id="ARBA00022679"/>
    </source>
</evidence>
<evidence type="ECO:0000256" key="4">
    <source>
        <dbReference type="ARBA" id="ARBA00022576"/>
    </source>
</evidence>
<dbReference type="RefSeq" id="WP_194185839.1">
    <property type="nucleotide sequence ID" value="NZ_JADGII010000021.1"/>
</dbReference>
<dbReference type="NCBIfam" id="NF001484">
    <property type="entry name" value="PRK00331.1"/>
    <property type="match status" value="1"/>
</dbReference>
<keyword evidence="5 10" id="KW-0808">Transferase</keyword>
<proteinExistence type="inferred from homology"/>
<name>A0ABR9XU15_9CHLB</name>
<evidence type="ECO:0000256" key="6">
    <source>
        <dbReference type="ARBA" id="ARBA00022737"/>
    </source>
</evidence>
<dbReference type="Pfam" id="PF01380">
    <property type="entry name" value="SIS"/>
    <property type="match status" value="2"/>
</dbReference>
<feature type="domain" description="Glutamine amidotransferase type-2" evidence="8">
    <location>
        <begin position="2"/>
        <end position="256"/>
    </location>
</feature>
<dbReference type="SUPFAM" id="SSF53697">
    <property type="entry name" value="SIS domain"/>
    <property type="match status" value="1"/>
</dbReference>
<keyword evidence="6" id="KW-0677">Repeat</keyword>
<keyword evidence="7" id="KW-0315">Glutamine amidotransferase</keyword>
<feature type="domain" description="SIS" evidence="9">
    <location>
        <begin position="322"/>
        <end position="464"/>
    </location>
</feature>
<dbReference type="HAMAP" id="MF_00164">
    <property type="entry name" value="GlmS"/>
    <property type="match status" value="1"/>
</dbReference>
<comment type="catalytic activity">
    <reaction evidence="1">
        <text>D-fructose 6-phosphate + L-glutamine = D-glucosamine 6-phosphate + L-glutamate</text>
        <dbReference type="Rhea" id="RHEA:13237"/>
        <dbReference type="ChEBI" id="CHEBI:29985"/>
        <dbReference type="ChEBI" id="CHEBI:58359"/>
        <dbReference type="ChEBI" id="CHEBI:58725"/>
        <dbReference type="ChEBI" id="CHEBI:61527"/>
        <dbReference type="EC" id="2.6.1.16"/>
    </reaction>
</comment>
<evidence type="ECO:0000256" key="2">
    <source>
        <dbReference type="ARBA" id="ARBA00012916"/>
    </source>
</evidence>
<dbReference type="CDD" id="cd00714">
    <property type="entry name" value="GFAT"/>
    <property type="match status" value="1"/>
</dbReference>
<evidence type="ECO:0000259" key="8">
    <source>
        <dbReference type="PROSITE" id="PS51278"/>
    </source>
</evidence>
<dbReference type="PROSITE" id="PS51464">
    <property type="entry name" value="SIS"/>
    <property type="match status" value="2"/>
</dbReference>
<dbReference type="EC" id="2.6.1.16" evidence="2"/>
<dbReference type="Gene3D" id="3.40.50.10490">
    <property type="entry name" value="Glucose-6-phosphate isomerase like protein, domain 1"/>
    <property type="match status" value="2"/>
</dbReference>
<reference evidence="10 11" key="1">
    <citation type="journal article" date="2020" name="Microorganisms">
        <title>Simultaneous Genome Sequencing of Prosthecochloris ethylica and Desulfuromonas acetoxidans within a Syntrophic Mixture Reveals Unique Pili and Protein Interactions.</title>
        <authorList>
            <person name="Kyndt J.A."/>
            <person name="Van Beeumen J.J."/>
            <person name="Meyer T.E."/>
        </authorList>
    </citation>
    <scope>NUCLEOTIDE SEQUENCE [LARGE SCALE GENOMIC DNA]</scope>
    <source>
        <strain evidence="10 11">N3</strain>
    </source>
</reference>
<dbReference type="CDD" id="cd05008">
    <property type="entry name" value="SIS_GlmS_GlmD_1"/>
    <property type="match status" value="1"/>
</dbReference>
<dbReference type="CDD" id="cd05009">
    <property type="entry name" value="SIS_GlmS_GlmD_2"/>
    <property type="match status" value="1"/>
</dbReference>
<evidence type="ECO:0000313" key="11">
    <source>
        <dbReference type="Proteomes" id="UP000619838"/>
    </source>
</evidence>
<dbReference type="InterPro" id="IPR035466">
    <property type="entry name" value="GlmS/AgaS_SIS"/>
</dbReference>
<dbReference type="GO" id="GO:0004360">
    <property type="term" value="F:glutamine-fructose-6-phosphate transaminase (isomerizing) activity"/>
    <property type="evidence" value="ECO:0007669"/>
    <property type="project" value="UniProtKB-EC"/>
</dbReference>
<dbReference type="InterPro" id="IPR017932">
    <property type="entry name" value="GATase_2_dom"/>
</dbReference>
<dbReference type="Proteomes" id="UP000619838">
    <property type="component" value="Unassembled WGS sequence"/>
</dbReference>
<keyword evidence="4 10" id="KW-0032">Aminotransferase</keyword>
<evidence type="ECO:0000313" key="10">
    <source>
        <dbReference type="EMBL" id="MBF0637454.1"/>
    </source>
</evidence>
<dbReference type="SUPFAM" id="SSF56235">
    <property type="entry name" value="N-terminal nucleophile aminohydrolases (Ntn hydrolases)"/>
    <property type="match status" value="1"/>
</dbReference>
<evidence type="ECO:0000256" key="1">
    <source>
        <dbReference type="ARBA" id="ARBA00001031"/>
    </source>
</evidence>
<comment type="caution">
    <text evidence="10">The sequence shown here is derived from an EMBL/GenBank/DDBJ whole genome shotgun (WGS) entry which is preliminary data.</text>
</comment>
<dbReference type="NCBIfam" id="TIGR01135">
    <property type="entry name" value="glmS"/>
    <property type="match status" value="1"/>
</dbReference>
<gene>
    <name evidence="10" type="primary">glmS</name>
    <name evidence="10" type="ORF">INT08_09775</name>
</gene>
<dbReference type="PANTHER" id="PTHR10937:SF0">
    <property type="entry name" value="GLUTAMINE--FRUCTOSE-6-PHOSPHATE TRANSAMINASE (ISOMERIZING)"/>
    <property type="match status" value="1"/>
</dbReference>
<evidence type="ECO:0000256" key="7">
    <source>
        <dbReference type="ARBA" id="ARBA00022962"/>
    </source>
</evidence>
<organism evidence="10 11">
    <name type="scientific">Prosthecochloris ethylica</name>
    <dbReference type="NCBI Taxonomy" id="2743976"/>
    <lineage>
        <taxon>Bacteria</taxon>
        <taxon>Pseudomonadati</taxon>
        <taxon>Chlorobiota</taxon>
        <taxon>Chlorobiia</taxon>
        <taxon>Chlorobiales</taxon>
        <taxon>Chlorobiaceae</taxon>
        <taxon>Prosthecochloris</taxon>
    </lineage>
</organism>
<dbReference type="PROSITE" id="PS51278">
    <property type="entry name" value="GATASE_TYPE_2"/>
    <property type="match status" value="1"/>
</dbReference>